<feature type="domain" description="Peptidoglycan binding-like" evidence="1">
    <location>
        <begin position="127"/>
        <end position="181"/>
    </location>
</feature>
<feature type="domain" description="Peptidoglycan binding-like" evidence="1">
    <location>
        <begin position="41"/>
        <end position="98"/>
    </location>
</feature>
<dbReference type="EMBL" id="MHNK01000001">
    <property type="protein sequence ID" value="OGZ44586.1"/>
    <property type="molecule type" value="Genomic_DNA"/>
</dbReference>
<evidence type="ECO:0000313" key="2">
    <source>
        <dbReference type="EMBL" id="OGZ44586.1"/>
    </source>
</evidence>
<dbReference type="STRING" id="1802114.A2719_04185"/>
<evidence type="ECO:0000259" key="1">
    <source>
        <dbReference type="Pfam" id="PF01471"/>
    </source>
</evidence>
<sequence>MSYNAYMRYVFFLVVAFFFLPFASYAAEPFTRDLSWGLQNDPDVKRLQEYLRKEGFYTYSEITGHYFSSTRAAVVKFQTAQNILPANGIVAGETRTRLNQTLKPQTPSASASFSLFLRDLFFGLRADPDVVRLQEFLRSLGFFTYPASTGNYFAVTGEAVKAYQLTKKIPSSGSLDTLTRAYVNLDILTSTTPADNSAQVVPPPKTATSTFYKVIDISSFSGKNTNPLSERIVLTNRSKSESIAVTGWEFETSLGMRFTIPSAYNLPGIPDTSLGPITIVPGGQVRITIGKQEKYSAFRENICTGYFVEQTKFTPSISKQCPETDSFDLLYLGDKCIATIDKVPRCTIPTATHFFAQSSACSSYMIEHMSYAGCVRDHRYDEDFYENQWFVWLNRDTEMFRNIHETLTLRDLAGKFVDKREY</sequence>
<dbReference type="InterPro" id="IPR036365">
    <property type="entry name" value="PGBD-like_sf"/>
</dbReference>
<evidence type="ECO:0000313" key="3">
    <source>
        <dbReference type="Proteomes" id="UP000177480"/>
    </source>
</evidence>
<proteinExistence type="predicted"/>
<dbReference type="Pfam" id="PF01471">
    <property type="entry name" value="PG_binding_1"/>
    <property type="match status" value="2"/>
</dbReference>
<accession>A0A1G2G2P8</accession>
<comment type="caution">
    <text evidence="2">The sequence shown here is derived from an EMBL/GenBank/DDBJ whole genome shotgun (WGS) entry which is preliminary data.</text>
</comment>
<dbReference type="SUPFAM" id="SSF47090">
    <property type="entry name" value="PGBD-like"/>
    <property type="match status" value="2"/>
</dbReference>
<dbReference type="InterPro" id="IPR002477">
    <property type="entry name" value="Peptidoglycan-bd-like"/>
</dbReference>
<name>A0A1G2G2P8_9BACT</name>
<protein>
    <recommendedName>
        <fullName evidence="1">Peptidoglycan binding-like domain-containing protein</fullName>
    </recommendedName>
</protein>
<gene>
    <name evidence="2" type="ORF">A2719_04185</name>
</gene>
<organism evidence="2 3">
    <name type="scientific">Candidatus Ryanbacteria bacterium RIFCSPHIGHO2_01_FULL_45_22</name>
    <dbReference type="NCBI Taxonomy" id="1802114"/>
    <lineage>
        <taxon>Bacteria</taxon>
        <taxon>Candidatus Ryaniibacteriota</taxon>
    </lineage>
</organism>
<dbReference type="InterPro" id="IPR036366">
    <property type="entry name" value="PGBDSf"/>
</dbReference>
<dbReference type="Proteomes" id="UP000177480">
    <property type="component" value="Unassembled WGS sequence"/>
</dbReference>
<dbReference type="AlphaFoldDB" id="A0A1G2G2P8"/>
<dbReference type="Gene3D" id="1.10.101.10">
    <property type="entry name" value="PGBD-like superfamily/PGBD"/>
    <property type="match status" value="2"/>
</dbReference>
<reference evidence="2 3" key="1">
    <citation type="journal article" date="2016" name="Nat. Commun.">
        <title>Thousands of microbial genomes shed light on interconnected biogeochemical processes in an aquifer system.</title>
        <authorList>
            <person name="Anantharaman K."/>
            <person name="Brown C.T."/>
            <person name="Hug L.A."/>
            <person name="Sharon I."/>
            <person name="Castelle C.J."/>
            <person name="Probst A.J."/>
            <person name="Thomas B.C."/>
            <person name="Singh A."/>
            <person name="Wilkins M.J."/>
            <person name="Karaoz U."/>
            <person name="Brodie E.L."/>
            <person name="Williams K.H."/>
            <person name="Hubbard S.S."/>
            <person name="Banfield J.F."/>
        </authorList>
    </citation>
    <scope>NUCLEOTIDE SEQUENCE [LARGE SCALE GENOMIC DNA]</scope>
</reference>